<protein>
    <submittedName>
        <fullName evidence="1">Uncharacterized protein</fullName>
    </submittedName>
</protein>
<dbReference type="Proteomes" id="UP000027135">
    <property type="component" value="Unassembled WGS sequence"/>
</dbReference>
<dbReference type="EMBL" id="KK852704">
    <property type="protein sequence ID" value="KDR18067.1"/>
    <property type="molecule type" value="Genomic_DNA"/>
</dbReference>
<dbReference type="AlphaFoldDB" id="A0A067R4N9"/>
<dbReference type="InParanoid" id="A0A067R4N9"/>
<evidence type="ECO:0000313" key="2">
    <source>
        <dbReference type="Proteomes" id="UP000027135"/>
    </source>
</evidence>
<sequence>MPIPRSSEAFSSNTIELIWFGEYNCLAQASMVLVFPVPGGP</sequence>
<keyword evidence="2" id="KW-1185">Reference proteome</keyword>
<name>A0A067R4N9_ZOONE</name>
<evidence type="ECO:0000313" key="1">
    <source>
        <dbReference type="EMBL" id="KDR18067.1"/>
    </source>
</evidence>
<organism evidence="1 2">
    <name type="scientific">Zootermopsis nevadensis</name>
    <name type="common">Dampwood termite</name>
    <dbReference type="NCBI Taxonomy" id="136037"/>
    <lineage>
        <taxon>Eukaryota</taxon>
        <taxon>Metazoa</taxon>
        <taxon>Ecdysozoa</taxon>
        <taxon>Arthropoda</taxon>
        <taxon>Hexapoda</taxon>
        <taxon>Insecta</taxon>
        <taxon>Pterygota</taxon>
        <taxon>Neoptera</taxon>
        <taxon>Polyneoptera</taxon>
        <taxon>Dictyoptera</taxon>
        <taxon>Blattodea</taxon>
        <taxon>Blattoidea</taxon>
        <taxon>Termitoidae</taxon>
        <taxon>Termopsidae</taxon>
        <taxon>Zootermopsis</taxon>
    </lineage>
</organism>
<accession>A0A067R4N9</accession>
<gene>
    <name evidence="1" type="ORF">L798_07744</name>
</gene>
<reference evidence="1 2" key="1">
    <citation type="journal article" date="2014" name="Nat. Commun.">
        <title>Molecular traces of alternative social organization in a termite genome.</title>
        <authorList>
            <person name="Terrapon N."/>
            <person name="Li C."/>
            <person name="Robertson H.M."/>
            <person name="Ji L."/>
            <person name="Meng X."/>
            <person name="Booth W."/>
            <person name="Chen Z."/>
            <person name="Childers C.P."/>
            <person name="Glastad K.M."/>
            <person name="Gokhale K."/>
            <person name="Gowin J."/>
            <person name="Gronenberg W."/>
            <person name="Hermansen R.A."/>
            <person name="Hu H."/>
            <person name="Hunt B.G."/>
            <person name="Huylmans A.K."/>
            <person name="Khalil S.M."/>
            <person name="Mitchell R.D."/>
            <person name="Munoz-Torres M.C."/>
            <person name="Mustard J.A."/>
            <person name="Pan H."/>
            <person name="Reese J.T."/>
            <person name="Scharf M.E."/>
            <person name="Sun F."/>
            <person name="Vogel H."/>
            <person name="Xiao J."/>
            <person name="Yang W."/>
            <person name="Yang Z."/>
            <person name="Yang Z."/>
            <person name="Zhou J."/>
            <person name="Zhu J."/>
            <person name="Brent C.S."/>
            <person name="Elsik C.G."/>
            <person name="Goodisman M.A."/>
            <person name="Liberles D.A."/>
            <person name="Roe R.M."/>
            <person name="Vargo E.L."/>
            <person name="Vilcinskas A."/>
            <person name="Wang J."/>
            <person name="Bornberg-Bauer E."/>
            <person name="Korb J."/>
            <person name="Zhang G."/>
            <person name="Liebig J."/>
        </authorList>
    </citation>
    <scope>NUCLEOTIDE SEQUENCE [LARGE SCALE GENOMIC DNA]</scope>
    <source>
        <tissue evidence="1">Whole organism</tissue>
    </source>
</reference>
<proteinExistence type="predicted"/>